<dbReference type="SUPFAM" id="SSF50952">
    <property type="entry name" value="Soluble quinoprotein glucose dehydrogenase"/>
    <property type="match status" value="1"/>
</dbReference>
<dbReference type="PANTHER" id="PTHR33546:SF1">
    <property type="entry name" value="LARGE, MULTIFUNCTIONAL SECRETED PROTEIN"/>
    <property type="match status" value="1"/>
</dbReference>
<organism evidence="3 4">
    <name type="scientific">Pontibacter populi</name>
    <dbReference type="NCBI Taxonomy" id="890055"/>
    <lineage>
        <taxon>Bacteria</taxon>
        <taxon>Pseudomonadati</taxon>
        <taxon>Bacteroidota</taxon>
        <taxon>Cytophagia</taxon>
        <taxon>Cytophagales</taxon>
        <taxon>Hymenobacteraceae</taxon>
        <taxon>Pontibacter</taxon>
    </lineage>
</organism>
<dbReference type="InterPro" id="IPR011042">
    <property type="entry name" value="6-blade_b-propeller_TolB-like"/>
</dbReference>
<dbReference type="Pfam" id="PF07995">
    <property type="entry name" value="GSDH"/>
    <property type="match status" value="1"/>
</dbReference>
<name>A0ABV1RYV7_9BACT</name>
<proteinExistence type="predicted"/>
<dbReference type="RefSeq" id="WP_350414419.1">
    <property type="nucleotide sequence ID" value="NZ_JBEOKT010000026.1"/>
</dbReference>
<dbReference type="Gene3D" id="2.120.10.30">
    <property type="entry name" value="TolB, C-terminal domain"/>
    <property type="match status" value="1"/>
</dbReference>
<evidence type="ECO:0000313" key="3">
    <source>
        <dbReference type="EMBL" id="MER2999555.1"/>
    </source>
</evidence>
<reference evidence="3 4" key="1">
    <citation type="submission" date="2024-06" db="EMBL/GenBank/DDBJ databases">
        <title>Pontibacter populi HYL7-15.</title>
        <authorList>
            <person name="Kim M.K."/>
        </authorList>
    </citation>
    <scope>NUCLEOTIDE SEQUENCE [LARGE SCALE GENOMIC DNA]</scope>
    <source>
        <strain evidence="3 4">HYL7-15</strain>
    </source>
</reference>
<comment type="caution">
    <text evidence="3">The sequence shown here is derived from an EMBL/GenBank/DDBJ whole genome shotgun (WGS) entry which is preliminary data.</text>
</comment>
<dbReference type="InterPro" id="IPR011041">
    <property type="entry name" value="Quinoprot_gluc/sorb_DH_b-prop"/>
</dbReference>
<dbReference type="Proteomes" id="UP001476807">
    <property type="component" value="Unassembled WGS sequence"/>
</dbReference>
<protein>
    <submittedName>
        <fullName evidence="3">PQQ-dependent sugar dehydrogenase</fullName>
    </submittedName>
</protein>
<dbReference type="InterPro" id="IPR012938">
    <property type="entry name" value="Glc/Sorbosone_DH"/>
</dbReference>
<dbReference type="EMBL" id="JBEOKT010000026">
    <property type="protein sequence ID" value="MER2999555.1"/>
    <property type="molecule type" value="Genomic_DNA"/>
</dbReference>
<evidence type="ECO:0000256" key="1">
    <source>
        <dbReference type="SAM" id="MobiDB-lite"/>
    </source>
</evidence>
<dbReference type="PROSITE" id="PS51257">
    <property type="entry name" value="PROKAR_LIPOPROTEIN"/>
    <property type="match status" value="1"/>
</dbReference>
<gene>
    <name evidence="3" type="ORF">ABS362_18530</name>
</gene>
<sequence length="484" mass="51720">MQLLFRSAILLLILVSVAGCYRMRSSNGGAQGTNLITDRPLNAADIELPVGYKAEVIASDLTFPTDVAFDNAGQVYVIEAGYSYGEEFLEPKLIRIAPDGNKTIVATGEKNGPWTGITYHNRNFYVAEGGQKKGGRILKITADGTITVLVENLPSLGDHHTNGPVAGPDGKLYFGIGTATNSGVVGPDNYDMGWLKRNPDFHDIPCQDITVTGQNFTSTHPETNQTITTGAYQPYGTAVKEGQVIQGALPCSGSVLRIDADGGNMELVAWGFRNPFGLAFAPGGNLFVTDNGYDERGSRSVWGVGDYLWQVQQGQWYGWPDFAGGLAFNGDRFETPSKEAPKPLLTQHPNKPPHPAATLGVHSSSNGLDFSTSASFGHPGEAFIAQFGDMAPNVGKVLAPVGFKVVRVNVANGVVTDFAVNKGKKNAPASMLKTGGLERPVAVKFSPDGTALYIIDFGVMHVKDGKTTPLKNTGVIWKVTRNTR</sequence>
<accession>A0ABV1RYV7</accession>
<feature type="domain" description="Glucose/Sorbosone dehydrogenase" evidence="2">
    <location>
        <begin position="259"/>
        <end position="338"/>
    </location>
</feature>
<evidence type="ECO:0000259" key="2">
    <source>
        <dbReference type="Pfam" id="PF07995"/>
    </source>
</evidence>
<feature type="region of interest" description="Disordered" evidence="1">
    <location>
        <begin position="337"/>
        <end position="362"/>
    </location>
</feature>
<evidence type="ECO:0000313" key="4">
    <source>
        <dbReference type="Proteomes" id="UP001476807"/>
    </source>
</evidence>
<keyword evidence="4" id="KW-1185">Reference proteome</keyword>
<dbReference type="PANTHER" id="PTHR33546">
    <property type="entry name" value="LARGE, MULTIFUNCTIONAL SECRETED PROTEIN-RELATED"/>
    <property type="match status" value="1"/>
</dbReference>